<dbReference type="EMBL" id="JBAHYK010002221">
    <property type="protein sequence ID" value="KAL0565539.1"/>
    <property type="molecule type" value="Genomic_DNA"/>
</dbReference>
<proteinExistence type="predicted"/>
<accession>A0ABR3ERK8</accession>
<evidence type="ECO:0000256" key="2">
    <source>
        <dbReference type="SAM" id="MobiDB-lite"/>
    </source>
</evidence>
<feature type="region of interest" description="Disordered" evidence="2">
    <location>
        <begin position="232"/>
        <end position="280"/>
    </location>
</feature>
<name>A0ABR3ERK8_9AGAR</name>
<evidence type="ECO:0000256" key="1">
    <source>
        <dbReference type="PROSITE-ProRule" id="PRU00267"/>
    </source>
</evidence>
<dbReference type="Gene3D" id="1.10.30.10">
    <property type="entry name" value="High mobility group box domain"/>
    <property type="match status" value="1"/>
</dbReference>
<evidence type="ECO:0000259" key="3">
    <source>
        <dbReference type="PROSITE" id="PS50118"/>
    </source>
</evidence>
<keyword evidence="1" id="KW-0238">DNA-binding</keyword>
<feature type="compositionally biased region" description="Polar residues" evidence="2">
    <location>
        <begin position="96"/>
        <end position="108"/>
    </location>
</feature>
<evidence type="ECO:0000313" key="4">
    <source>
        <dbReference type="EMBL" id="KAL0565539.1"/>
    </source>
</evidence>
<dbReference type="SUPFAM" id="SSF47095">
    <property type="entry name" value="HMG-box"/>
    <property type="match status" value="1"/>
</dbReference>
<feature type="non-terminal residue" evidence="4">
    <location>
        <position position="280"/>
    </location>
</feature>
<reference evidence="4 5" key="1">
    <citation type="submission" date="2024-02" db="EMBL/GenBank/DDBJ databases">
        <title>A draft genome for the cacao thread blight pathogen Marasmius crinis-equi.</title>
        <authorList>
            <person name="Cohen S.P."/>
            <person name="Baruah I.K."/>
            <person name="Amoako-Attah I."/>
            <person name="Bukari Y."/>
            <person name="Meinhardt L.W."/>
            <person name="Bailey B.A."/>
        </authorList>
    </citation>
    <scope>NUCLEOTIDE SEQUENCE [LARGE SCALE GENOMIC DNA]</scope>
    <source>
        <strain evidence="4 5">GH-76</strain>
    </source>
</reference>
<comment type="caution">
    <text evidence="4">The sequence shown here is derived from an EMBL/GenBank/DDBJ whole genome shotgun (WGS) entry which is preliminary data.</text>
</comment>
<dbReference type="Proteomes" id="UP001465976">
    <property type="component" value="Unassembled WGS sequence"/>
</dbReference>
<organism evidence="4 5">
    <name type="scientific">Marasmius crinis-equi</name>
    <dbReference type="NCBI Taxonomy" id="585013"/>
    <lineage>
        <taxon>Eukaryota</taxon>
        <taxon>Fungi</taxon>
        <taxon>Dikarya</taxon>
        <taxon>Basidiomycota</taxon>
        <taxon>Agaricomycotina</taxon>
        <taxon>Agaricomycetes</taxon>
        <taxon>Agaricomycetidae</taxon>
        <taxon>Agaricales</taxon>
        <taxon>Marasmiineae</taxon>
        <taxon>Marasmiaceae</taxon>
        <taxon>Marasmius</taxon>
    </lineage>
</organism>
<dbReference type="CDD" id="cd01389">
    <property type="entry name" value="HMG-box_ROX1-like"/>
    <property type="match status" value="1"/>
</dbReference>
<dbReference type="Pfam" id="PF00505">
    <property type="entry name" value="HMG_box"/>
    <property type="match status" value="1"/>
</dbReference>
<dbReference type="InterPro" id="IPR036910">
    <property type="entry name" value="HMG_box_dom_sf"/>
</dbReference>
<sequence length="280" mass="30777">MLFRADYCRKLKGKSRGERGDQLSVGAGSIWKRLTPGEKQPWRDLADLLRKEHKRKYPSFTYSVPRDFDAWTTRRGPSGQAFDGEPTTWDRPLSKRQYTTAPSSSAYNASRGEVMPSSSTSGSYDSYGFPSGGYTPDSSYSIPQGGYLATPSSSTSDNLSLYNFPFVQETSACNGDTAGYSIPVDETASSMDELPYLSNGLPDPVLESDYQFDLKPQTYSLEPQWNLNLSTGYNSDVSGFTNNEEFSNVSDPKTSSWQDGETDGAGDSATSDDPQLQEGE</sequence>
<evidence type="ECO:0000313" key="5">
    <source>
        <dbReference type="Proteomes" id="UP001465976"/>
    </source>
</evidence>
<dbReference type="InterPro" id="IPR009071">
    <property type="entry name" value="HMG_box_dom"/>
</dbReference>
<gene>
    <name evidence="4" type="ORF">V5O48_016487</name>
</gene>
<keyword evidence="1" id="KW-0539">Nucleus</keyword>
<feature type="DNA-binding region" description="HMG box" evidence="1">
    <location>
        <begin position="1"/>
        <end position="61"/>
    </location>
</feature>
<feature type="compositionally biased region" description="Polar residues" evidence="2">
    <location>
        <begin position="232"/>
        <end position="259"/>
    </location>
</feature>
<keyword evidence="5" id="KW-1185">Reference proteome</keyword>
<feature type="domain" description="HMG box" evidence="3">
    <location>
        <begin position="1"/>
        <end position="61"/>
    </location>
</feature>
<protein>
    <recommendedName>
        <fullName evidence="3">HMG box domain-containing protein</fullName>
    </recommendedName>
</protein>
<feature type="region of interest" description="Disordered" evidence="2">
    <location>
        <begin position="75"/>
        <end position="125"/>
    </location>
</feature>
<dbReference type="PROSITE" id="PS50118">
    <property type="entry name" value="HMG_BOX_2"/>
    <property type="match status" value="1"/>
</dbReference>